<dbReference type="GO" id="GO:0004553">
    <property type="term" value="F:hydrolase activity, hydrolyzing O-glycosyl compounds"/>
    <property type="evidence" value="ECO:0007669"/>
    <property type="project" value="UniProtKB-ARBA"/>
</dbReference>
<evidence type="ECO:0000313" key="2">
    <source>
        <dbReference type="EMBL" id="SDD74599.1"/>
    </source>
</evidence>
<dbReference type="AlphaFoldDB" id="A0A1G6X8U0"/>
<dbReference type="SUPFAM" id="SSF49899">
    <property type="entry name" value="Concanavalin A-like lectins/glucanases"/>
    <property type="match status" value="1"/>
</dbReference>
<reference evidence="2 3" key="1">
    <citation type="submission" date="2016-10" db="EMBL/GenBank/DDBJ databases">
        <authorList>
            <person name="de Groot N.N."/>
        </authorList>
    </citation>
    <scope>NUCLEOTIDE SEQUENCE [LARGE SCALE GENOMIC DNA]</scope>
    <source>
        <strain evidence="2 3">47C3B</strain>
    </source>
</reference>
<dbReference type="Proteomes" id="UP000199072">
    <property type="component" value="Unassembled WGS sequence"/>
</dbReference>
<keyword evidence="3" id="KW-1185">Reference proteome</keyword>
<keyword evidence="1" id="KW-0732">Signal</keyword>
<dbReference type="PANTHER" id="PTHR35332:SF2">
    <property type="entry name" value="REGULATION OF ENOLASE PROTEIN 1"/>
    <property type="match status" value="1"/>
</dbReference>
<proteinExistence type="predicted"/>
<name>A0A1G6X8U0_9SPHI</name>
<dbReference type="EMBL" id="FNAI01000002">
    <property type="protein sequence ID" value="SDD74599.1"/>
    <property type="molecule type" value="Genomic_DNA"/>
</dbReference>
<protein>
    <recommendedName>
        <fullName evidence="4">Regulation of enolase protein 1, concanavalin A-like superfamily</fullName>
    </recommendedName>
</protein>
<evidence type="ECO:0000256" key="1">
    <source>
        <dbReference type="SAM" id="SignalP"/>
    </source>
</evidence>
<dbReference type="Pfam" id="PF07081">
    <property type="entry name" value="DUF1349"/>
    <property type="match status" value="1"/>
</dbReference>
<dbReference type="STRING" id="1391627.SAMN05216464_102444"/>
<dbReference type="Gene3D" id="2.60.120.200">
    <property type="match status" value="1"/>
</dbReference>
<sequence>MKKSILLFVFTLACSVGFAQNLKTMKWYSKPVKSAVEGQSLKMTVDPGTDYWRITHYGFIRDNGPFYFTEQTSDFEASVKITGAYKELFHQAGLMIRIDNKNWIKTGIEYVDGVQNVSAVVTREVSDWSVVPRHDSPKSVWLKLKRQRDFVEIKYSFDGIKFDMLRLAYFPPKVKAMIGMVAAAPGKQHFDVTFEDFKVQPIK</sequence>
<organism evidence="2 3">
    <name type="scientific">Mucilaginibacter pineti</name>
    <dbReference type="NCBI Taxonomy" id="1391627"/>
    <lineage>
        <taxon>Bacteria</taxon>
        <taxon>Pseudomonadati</taxon>
        <taxon>Bacteroidota</taxon>
        <taxon>Sphingobacteriia</taxon>
        <taxon>Sphingobacteriales</taxon>
        <taxon>Sphingobacteriaceae</taxon>
        <taxon>Mucilaginibacter</taxon>
    </lineage>
</organism>
<accession>A0A1G6X8U0</accession>
<feature type="signal peptide" evidence="1">
    <location>
        <begin position="1"/>
        <end position="19"/>
    </location>
</feature>
<dbReference type="InterPro" id="IPR009784">
    <property type="entry name" value="DUF1349"/>
</dbReference>
<evidence type="ECO:0008006" key="4">
    <source>
        <dbReference type="Google" id="ProtNLM"/>
    </source>
</evidence>
<evidence type="ECO:0000313" key="3">
    <source>
        <dbReference type="Proteomes" id="UP000199072"/>
    </source>
</evidence>
<dbReference type="InterPro" id="IPR015987">
    <property type="entry name" value="UCP022704"/>
</dbReference>
<dbReference type="GO" id="GO:0005975">
    <property type="term" value="P:carbohydrate metabolic process"/>
    <property type="evidence" value="ECO:0007669"/>
    <property type="project" value="UniProtKB-ARBA"/>
</dbReference>
<dbReference type="InterPro" id="IPR013320">
    <property type="entry name" value="ConA-like_dom_sf"/>
</dbReference>
<feature type="chain" id="PRO_5011489187" description="Regulation of enolase protein 1, concanavalin A-like superfamily" evidence="1">
    <location>
        <begin position="20"/>
        <end position="203"/>
    </location>
</feature>
<dbReference type="PIRSF" id="PIRSF022704">
    <property type="entry name" value="UCP022704"/>
    <property type="match status" value="1"/>
</dbReference>
<gene>
    <name evidence="2" type="ORF">SAMN05216464_102444</name>
</gene>
<dbReference type="PANTHER" id="PTHR35332">
    <property type="entry name" value="REGULATION OF ENOLASE PROTEIN 1"/>
    <property type="match status" value="1"/>
</dbReference>